<dbReference type="Proteomes" id="UP000030640">
    <property type="component" value="Unassembled WGS sequence"/>
</dbReference>
<dbReference type="GO" id="GO:0005840">
    <property type="term" value="C:ribosome"/>
    <property type="evidence" value="ECO:0007669"/>
    <property type="project" value="InterPro"/>
</dbReference>
<dbReference type="AlphaFoldDB" id="W7AHD2"/>
<dbReference type="InterPro" id="IPR035980">
    <property type="entry name" value="Ribosomal_bS6_sf"/>
</dbReference>
<evidence type="ECO:0000256" key="1">
    <source>
        <dbReference type="ARBA" id="ARBA00009512"/>
    </source>
</evidence>
<evidence type="ECO:0000313" key="4">
    <source>
        <dbReference type="Proteomes" id="UP000030640"/>
    </source>
</evidence>
<feature type="region of interest" description="Disordered" evidence="2">
    <location>
        <begin position="64"/>
        <end position="102"/>
    </location>
</feature>
<dbReference type="VEuPathDB" id="PlasmoDB:C922_04927"/>
<feature type="compositionally biased region" description="Polar residues" evidence="2">
    <location>
        <begin position="74"/>
        <end position="88"/>
    </location>
</feature>
<reference evidence="3 4" key="1">
    <citation type="submission" date="2013-02" db="EMBL/GenBank/DDBJ databases">
        <title>The Genome Sequence of Plasmodium inui San Antonio 1.</title>
        <authorList>
            <consortium name="The Broad Institute Genome Sequencing Platform"/>
            <consortium name="The Broad Institute Genome Sequencing Center for Infectious Disease"/>
            <person name="Neafsey D."/>
            <person name="Cheeseman I."/>
            <person name="Volkman S."/>
            <person name="Adams J."/>
            <person name="Walker B."/>
            <person name="Young S.K."/>
            <person name="Zeng Q."/>
            <person name="Gargeya S."/>
            <person name="Fitzgerald M."/>
            <person name="Haas B."/>
            <person name="Abouelleil A."/>
            <person name="Alvarado L."/>
            <person name="Arachchi H.M."/>
            <person name="Berlin A.M."/>
            <person name="Chapman S.B."/>
            <person name="Dewar J."/>
            <person name="Goldberg J."/>
            <person name="Griggs A."/>
            <person name="Gujja S."/>
            <person name="Hansen M."/>
            <person name="Howarth C."/>
            <person name="Imamovic A."/>
            <person name="Larimer J."/>
            <person name="McCowan C."/>
            <person name="Murphy C."/>
            <person name="Neiman D."/>
            <person name="Pearson M."/>
            <person name="Priest M."/>
            <person name="Roberts A."/>
            <person name="Saif S."/>
            <person name="Shea T."/>
            <person name="Sisk P."/>
            <person name="Sykes S."/>
            <person name="Wortman J."/>
            <person name="Nusbaum C."/>
            <person name="Birren B."/>
        </authorList>
    </citation>
    <scope>NUCLEOTIDE SEQUENCE [LARGE SCALE GENOMIC DNA]</scope>
    <source>
        <strain evidence="3 4">San Antonio 1</strain>
    </source>
</reference>
<evidence type="ECO:0000313" key="3">
    <source>
        <dbReference type="EMBL" id="EUD64671.1"/>
    </source>
</evidence>
<feature type="region of interest" description="Disordered" evidence="2">
    <location>
        <begin position="359"/>
        <end position="388"/>
    </location>
</feature>
<dbReference type="OrthoDB" id="386230at2759"/>
<dbReference type="Gene3D" id="3.30.70.60">
    <property type="match status" value="1"/>
</dbReference>
<gene>
    <name evidence="3" type="ORF">C922_04927</name>
</gene>
<dbReference type="CDD" id="cd00473">
    <property type="entry name" value="bS6"/>
    <property type="match status" value="1"/>
</dbReference>
<evidence type="ECO:0008006" key="5">
    <source>
        <dbReference type="Google" id="ProtNLM"/>
    </source>
</evidence>
<dbReference type="InterPro" id="IPR020814">
    <property type="entry name" value="Ribosomal_S6_plastid/chlpt"/>
</dbReference>
<sequence>MKHFFLNCINNIVKRKRENKVKQILNIILERQRDGHLGDDDVVYPLSALCSFLNDLSDQVRRLVHKQHGRRDGQTQAGKGSPPLTRTQLSTPRTARTASTTATTSLTALHHFSRTSQLHVRSFVEALLKQFHAKGDPSEETIRSCTYLLNALCLLDYDGQENHCRELLSRVVNSFVQLNRRYLSHVGRGGQRGQVPEGTPTQWGVRKTQNDPSNRHVGSQMLVEVLTVINKHYIRLRSSNEEIDLLSVFYLEVVNYLFASTALRVRPPAERHPEGNHRPVKEGHHRTDKHRHVEAEPHPGVVVTRHIDLNRMDLNRIGRFYSEVHLDVHHFVSIALFVKKYAEALNRFDLRGRGFPKEAAQEDAAKSAAKSASKPAEEHPDDGYPISRDHLRRTLSTATVHIYLHLFWRPKWEESSQGGQASSNRRQHICSEEAHLGGVPSQNVQKGPTSYAYREGNSSNATSPNGSSPHGSSPNGSCPFLFMWSYFPDEFSKLYKSDKINMDFVLSQNVMDIVSCLKTLSLKILASDSITCDHFNRRIYSHVLSFRLLLNVINGERLPRRDFLVSALSVYYHFWHFILKFYSSLVYTNTLVSLLGCFCAGRMWAMKRSDRDPPIRMINAEVVRRWKETDANGVGAPSGGHSFSEVHTAESEYPHGSKVRSKVRSLVISQTPQCPLLLANRRHLFNMCSLYAQLNFHDEAFARLLTKTTTHNLTQLSKKDIMAVVFYLGKAPPTQGEMLLHLVRQIQRHITTYDMCDLHLTLKTLLKYTNQQGGKTLFATHFPAIILHHVLIRVLIVCSKMETEDKAAQSPWQGKTKEEVVPHQVDFTKTLHEFYDVLISSEGFQKMLVIQRGNTPHVLSDGTTALSIIQEEMQAVYSKVRRPSSWFMSLIGELTRGEKKPFLRNTLNILNVAVKLMKSMCVPLFGDDYPPLYEACCLHLFDALYLLIKRTKNLRDCFTVSEWVSLILCHCKVGHMPDYLNEYLALLHGKLPAEIRANQAAAVAGPRGELLGVHIKDLRLIRMLSQRLKLYHLKNAELFAPFLYARGSLNDYIYKLLLRRFKKVTHKGPINIFKSVLSPQSSYNVDLLFSCNYTISEIKKKIAEYMYELKLVDGEKFKAVYLGKRRLVRPIKKQMEAYYVLFSFQMYPSLIHEIKRKLSLQDAVLRFMITKNEKTSRCLEYEENEPVRQGIAATEAQFFKRAD</sequence>
<dbReference type="GO" id="GO:0003735">
    <property type="term" value="F:structural constituent of ribosome"/>
    <property type="evidence" value="ECO:0007669"/>
    <property type="project" value="InterPro"/>
</dbReference>
<dbReference type="GO" id="GO:0006412">
    <property type="term" value="P:translation"/>
    <property type="evidence" value="ECO:0007669"/>
    <property type="project" value="InterPro"/>
</dbReference>
<feature type="compositionally biased region" description="Low complexity" evidence="2">
    <location>
        <begin position="89"/>
        <end position="102"/>
    </location>
</feature>
<feature type="region of interest" description="Disordered" evidence="2">
    <location>
        <begin position="434"/>
        <end position="472"/>
    </location>
</feature>
<organism evidence="3 4">
    <name type="scientific">Plasmodium inui San Antonio 1</name>
    <dbReference type="NCBI Taxonomy" id="1237626"/>
    <lineage>
        <taxon>Eukaryota</taxon>
        <taxon>Sar</taxon>
        <taxon>Alveolata</taxon>
        <taxon>Apicomplexa</taxon>
        <taxon>Aconoidasida</taxon>
        <taxon>Haemosporida</taxon>
        <taxon>Plasmodiidae</taxon>
        <taxon>Plasmodium</taxon>
        <taxon>Plasmodium (Plasmodium)</taxon>
    </lineage>
</organism>
<feature type="region of interest" description="Disordered" evidence="2">
    <location>
        <begin position="268"/>
        <end position="291"/>
    </location>
</feature>
<dbReference type="SUPFAM" id="SSF54995">
    <property type="entry name" value="Ribosomal protein S6"/>
    <property type="match status" value="1"/>
</dbReference>
<feature type="region of interest" description="Disordered" evidence="2">
    <location>
        <begin position="187"/>
        <end position="215"/>
    </location>
</feature>
<feature type="compositionally biased region" description="Low complexity" evidence="2">
    <location>
        <begin position="463"/>
        <end position="472"/>
    </location>
</feature>
<proteinExistence type="inferred from homology"/>
<dbReference type="InterPro" id="IPR014717">
    <property type="entry name" value="Transl_elong_EF1B/ribsomal_bS6"/>
</dbReference>
<dbReference type="GO" id="GO:0019843">
    <property type="term" value="F:rRNA binding"/>
    <property type="evidence" value="ECO:0007669"/>
    <property type="project" value="InterPro"/>
</dbReference>
<dbReference type="EMBL" id="KI965491">
    <property type="protein sequence ID" value="EUD64671.1"/>
    <property type="molecule type" value="Genomic_DNA"/>
</dbReference>
<dbReference type="GeneID" id="20040201"/>
<keyword evidence="4" id="KW-1185">Reference proteome</keyword>
<evidence type="ECO:0000256" key="2">
    <source>
        <dbReference type="SAM" id="MobiDB-lite"/>
    </source>
</evidence>
<dbReference type="RefSeq" id="XP_008818723.1">
    <property type="nucleotide sequence ID" value="XM_008820501.1"/>
</dbReference>
<dbReference type="NCBIfam" id="TIGR00166">
    <property type="entry name" value="S6"/>
    <property type="match status" value="1"/>
</dbReference>
<protein>
    <recommendedName>
        <fullName evidence="5">Ribosomal protein S6</fullName>
    </recommendedName>
</protein>
<feature type="compositionally biased region" description="Basic and acidic residues" evidence="2">
    <location>
        <begin position="268"/>
        <end position="282"/>
    </location>
</feature>
<accession>W7AHD2</accession>
<dbReference type="HAMAP" id="MF_00360">
    <property type="entry name" value="Ribosomal_bS6"/>
    <property type="match status" value="1"/>
</dbReference>
<comment type="similarity">
    <text evidence="1">Belongs to the bacterial ribosomal protein bS6 family.</text>
</comment>
<dbReference type="Pfam" id="PF01250">
    <property type="entry name" value="Ribosomal_S6"/>
    <property type="match status" value="1"/>
</dbReference>
<dbReference type="InterPro" id="IPR000529">
    <property type="entry name" value="Ribosomal_bS6"/>
</dbReference>
<name>W7AHD2_9APIC</name>